<dbReference type="EMBL" id="JAOTIF010000025">
    <property type="protein sequence ID" value="MCU7551898.1"/>
    <property type="molecule type" value="Genomic_DNA"/>
</dbReference>
<dbReference type="AlphaFoldDB" id="A0A9X2Y1V4"/>
<evidence type="ECO:0000256" key="1">
    <source>
        <dbReference type="ARBA" id="ARBA00022723"/>
    </source>
</evidence>
<feature type="chain" id="PRO_5040730334" evidence="3">
    <location>
        <begin position="24"/>
        <end position="552"/>
    </location>
</feature>
<feature type="signal peptide" evidence="3">
    <location>
        <begin position="1"/>
        <end position="23"/>
    </location>
</feature>
<evidence type="ECO:0000256" key="2">
    <source>
        <dbReference type="ARBA" id="ARBA00023180"/>
    </source>
</evidence>
<proteinExistence type="predicted"/>
<accession>A0A9X2Y1V4</accession>
<keyword evidence="2" id="KW-0325">Glycoprotein</keyword>
<dbReference type="SUPFAM" id="SSF51126">
    <property type="entry name" value="Pectin lyase-like"/>
    <property type="match status" value="1"/>
</dbReference>
<gene>
    <name evidence="4" type="ORF">OCK74_22450</name>
</gene>
<keyword evidence="1" id="KW-0479">Metal-binding</keyword>
<reference evidence="4" key="1">
    <citation type="submission" date="2022-09" db="EMBL/GenBank/DDBJ databases">
        <authorList>
            <person name="Yuan C."/>
            <person name="Ke Z."/>
        </authorList>
    </citation>
    <scope>NUCLEOTIDE SEQUENCE</scope>
    <source>
        <strain evidence="4">LB-8</strain>
    </source>
</reference>
<dbReference type="Gene3D" id="2.160.20.10">
    <property type="entry name" value="Single-stranded right-handed beta-helix, Pectin lyase-like"/>
    <property type="match status" value="1"/>
</dbReference>
<keyword evidence="4" id="KW-0456">Lyase</keyword>
<evidence type="ECO:0000313" key="5">
    <source>
        <dbReference type="Proteomes" id="UP001155483"/>
    </source>
</evidence>
<evidence type="ECO:0000256" key="3">
    <source>
        <dbReference type="SAM" id="SignalP"/>
    </source>
</evidence>
<dbReference type="GO" id="GO:0046872">
    <property type="term" value="F:metal ion binding"/>
    <property type="evidence" value="ECO:0007669"/>
    <property type="project" value="UniProtKB-KW"/>
</dbReference>
<dbReference type="PANTHER" id="PTHR42970">
    <property type="entry name" value="PECTATE LYASE C-RELATED"/>
    <property type="match status" value="1"/>
</dbReference>
<name>A0A9X2Y1V4_9BACT</name>
<organism evidence="4 5">
    <name type="scientific">Paraflavisolibacter caeni</name>
    <dbReference type="NCBI Taxonomy" id="2982496"/>
    <lineage>
        <taxon>Bacteria</taxon>
        <taxon>Pseudomonadati</taxon>
        <taxon>Bacteroidota</taxon>
        <taxon>Chitinophagia</taxon>
        <taxon>Chitinophagales</taxon>
        <taxon>Chitinophagaceae</taxon>
        <taxon>Paraflavisolibacter</taxon>
    </lineage>
</organism>
<protein>
    <submittedName>
        <fullName evidence="4">Polysaccharide lyase</fullName>
    </submittedName>
</protein>
<keyword evidence="5" id="KW-1185">Reference proteome</keyword>
<dbReference type="InterPro" id="IPR012334">
    <property type="entry name" value="Pectin_lyas_fold"/>
</dbReference>
<dbReference type="PANTHER" id="PTHR42970:SF1">
    <property type="entry name" value="PECTATE LYASE C-RELATED"/>
    <property type="match status" value="1"/>
</dbReference>
<sequence length="552" mass="60589">MKSKLLPIALLMTSIGVTTASFAQYPTIPPDVEAKADSFLAEAQRRSDLVWEKALPIIEKEAKEGKPYIPWASKPEHLPQAKIPAFPGAEGGGAYSFGGRGGKVYVVTSLADSGPGTLREACEKGGARIVVFNVAGIIRLKSPIDIRAPYITIAGQTAPGDGICVAGESVWINTHDVVIRYMRFRRGETNVGRRDDGLGGNGVGNIIIDHVSASWGLDENMSMYRHVYDPKDGSKPQKLPTVNVTIQNSIFSEALDTYNHSFGSTIGGLNSTFMRNLWANNISRNPSIGMYGDFGFVNNVVFNWWNRSADGGDHLSLFNFINNYYKPGPMTPTDKPEGYRILKPESNRDRKAGLQFGKAYVAGNIMEGNERITKDNWAGGVQIEDNPDVQKYLDQIRVDKPFPMAPVVTLTAQEAYQYVLNNVGASLPKRDPVDNRIIEEVKTGKIVYKEGGRTGIGSEYIKRRLPVDSYKKGIISDISQVGGYPEYKGTAYKDADKDGMPDSWEKKVGLNPNNAADATKDRNHDGYTNIEEYLNSVVPVQSVKPQPGLAKK</sequence>
<dbReference type="GO" id="GO:0016829">
    <property type="term" value="F:lyase activity"/>
    <property type="evidence" value="ECO:0007669"/>
    <property type="project" value="UniProtKB-KW"/>
</dbReference>
<dbReference type="InterPro" id="IPR052063">
    <property type="entry name" value="Polysaccharide_Lyase_1"/>
</dbReference>
<dbReference type="RefSeq" id="WP_279299335.1">
    <property type="nucleotide sequence ID" value="NZ_JAOTIF010000025.1"/>
</dbReference>
<dbReference type="Proteomes" id="UP001155483">
    <property type="component" value="Unassembled WGS sequence"/>
</dbReference>
<dbReference type="InterPro" id="IPR011050">
    <property type="entry name" value="Pectin_lyase_fold/virulence"/>
</dbReference>
<evidence type="ECO:0000313" key="4">
    <source>
        <dbReference type="EMBL" id="MCU7551898.1"/>
    </source>
</evidence>
<keyword evidence="3" id="KW-0732">Signal</keyword>
<reference evidence="4" key="2">
    <citation type="submission" date="2023-04" db="EMBL/GenBank/DDBJ databases">
        <title>Paracnuella aquatica gen. nov., sp. nov., a member of the family Chitinophagaceae isolated from a hot spring.</title>
        <authorList>
            <person name="Wang C."/>
        </authorList>
    </citation>
    <scope>NUCLEOTIDE SEQUENCE</scope>
    <source>
        <strain evidence="4">LB-8</strain>
    </source>
</reference>
<comment type="caution">
    <text evidence="4">The sequence shown here is derived from an EMBL/GenBank/DDBJ whole genome shotgun (WGS) entry which is preliminary data.</text>
</comment>